<evidence type="ECO:0000256" key="5">
    <source>
        <dbReference type="ARBA" id="ARBA00023015"/>
    </source>
</evidence>
<evidence type="ECO:0000256" key="9">
    <source>
        <dbReference type="SAM" id="MobiDB-lite"/>
    </source>
</evidence>
<feature type="domain" description="C2H2-type" evidence="10">
    <location>
        <begin position="130"/>
        <end position="159"/>
    </location>
</feature>
<feature type="compositionally biased region" description="Low complexity" evidence="9">
    <location>
        <begin position="189"/>
        <end position="199"/>
    </location>
</feature>
<evidence type="ECO:0000259" key="10">
    <source>
        <dbReference type="PROSITE" id="PS50157"/>
    </source>
</evidence>
<dbReference type="SUPFAM" id="SSF57667">
    <property type="entry name" value="beta-beta-alpha zinc fingers"/>
    <property type="match status" value="1"/>
</dbReference>
<comment type="caution">
    <text evidence="11">The sequence shown here is derived from an EMBL/GenBank/DDBJ whole genome shotgun (WGS) entry which is preliminary data.</text>
</comment>
<reference evidence="11" key="1">
    <citation type="journal article" date="2023" name="Mol. Plant Microbe Interact.">
        <title>Elucidating the Obligate Nature and Biological Capacity of an Invasive Fungal Corn Pathogen.</title>
        <authorList>
            <person name="MacCready J.S."/>
            <person name="Roggenkamp E.M."/>
            <person name="Gdanetz K."/>
            <person name="Chilvers M.I."/>
        </authorList>
    </citation>
    <scope>NUCLEOTIDE SEQUENCE</scope>
    <source>
        <strain evidence="11">PM02</strain>
    </source>
</reference>
<name>A0AAD9I5I5_9PEZI</name>
<keyword evidence="5" id="KW-0805">Transcription regulation</keyword>
<dbReference type="Proteomes" id="UP001217918">
    <property type="component" value="Unassembled WGS sequence"/>
</dbReference>
<feature type="region of interest" description="Disordered" evidence="9">
    <location>
        <begin position="176"/>
        <end position="199"/>
    </location>
</feature>
<evidence type="ECO:0000313" key="12">
    <source>
        <dbReference type="Proteomes" id="UP001217918"/>
    </source>
</evidence>
<dbReference type="InterPro" id="IPR013087">
    <property type="entry name" value="Znf_C2H2_type"/>
</dbReference>
<dbReference type="GO" id="GO:0008270">
    <property type="term" value="F:zinc ion binding"/>
    <property type="evidence" value="ECO:0007669"/>
    <property type="project" value="UniProtKB-KW"/>
</dbReference>
<comment type="subcellular location">
    <subcellularLocation>
        <location evidence="1">Nucleus</location>
    </subcellularLocation>
</comment>
<dbReference type="Gene3D" id="3.30.160.60">
    <property type="entry name" value="Classic Zinc Finger"/>
    <property type="match status" value="1"/>
</dbReference>
<keyword evidence="2" id="KW-0479">Metal-binding</keyword>
<keyword evidence="4" id="KW-0862">Zinc</keyword>
<keyword evidence="6" id="KW-0804">Transcription</keyword>
<dbReference type="PROSITE" id="PS00028">
    <property type="entry name" value="ZINC_FINGER_C2H2_1"/>
    <property type="match status" value="1"/>
</dbReference>
<organism evidence="11 12">
    <name type="scientific">Phyllachora maydis</name>
    <dbReference type="NCBI Taxonomy" id="1825666"/>
    <lineage>
        <taxon>Eukaryota</taxon>
        <taxon>Fungi</taxon>
        <taxon>Dikarya</taxon>
        <taxon>Ascomycota</taxon>
        <taxon>Pezizomycotina</taxon>
        <taxon>Sordariomycetes</taxon>
        <taxon>Sordariomycetidae</taxon>
        <taxon>Phyllachorales</taxon>
        <taxon>Phyllachoraceae</taxon>
        <taxon>Phyllachora</taxon>
    </lineage>
</organism>
<evidence type="ECO:0000256" key="6">
    <source>
        <dbReference type="ARBA" id="ARBA00023163"/>
    </source>
</evidence>
<evidence type="ECO:0000313" key="11">
    <source>
        <dbReference type="EMBL" id="KAK2071586.1"/>
    </source>
</evidence>
<evidence type="ECO:0000256" key="1">
    <source>
        <dbReference type="ARBA" id="ARBA00004123"/>
    </source>
</evidence>
<dbReference type="PANTHER" id="PTHR46179:SF13">
    <property type="entry name" value="C2H2-TYPE DOMAIN-CONTAINING PROTEIN"/>
    <property type="match status" value="1"/>
</dbReference>
<evidence type="ECO:0000256" key="7">
    <source>
        <dbReference type="ARBA" id="ARBA00023242"/>
    </source>
</evidence>
<accession>A0AAD9I5I5</accession>
<dbReference type="SMART" id="SM00355">
    <property type="entry name" value="ZnF_C2H2"/>
    <property type="match status" value="2"/>
</dbReference>
<dbReference type="GO" id="GO:0006357">
    <property type="term" value="P:regulation of transcription by RNA polymerase II"/>
    <property type="evidence" value="ECO:0007669"/>
    <property type="project" value="TreeGrafter"/>
</dbReference>
<sequence length="199" mass="22071">MWNETPLPMFETPTSPLQNMPNIKREQPVESPTYQAGTQRRRSRAVQDARRNSKALHRVQSGTGRPNAAARNGKRALRSTGSRSTGGHVKVAESAKFHCDAPGCLSGPYERNEHLKRHIKTKHSLDTPIHRCEAARCNAAFDRLDNLRQHLSLHDKERGGAARVKFAEGAAEQLERLQSQMKPRGGGARNKAARTARAA</sequence>
<dbReference type="EMBL" id="JAQQPM010000005">
    <property type="protein sequence ID" value="KAK2071586.1"/>
    <property type="molecule type" value="Genomic_DNA"/>
</dbReference>
<protein>
    <recommendedName>
        <fullName evidence="10">C2H2-type domain-containing protein</fullName>
    </recommendedName>
</protein>
<evidence type="ECO:0000256" key="2">
    <source>
        <dbReference type="ARBA" id="ARBA00022723"/>
    </source>
</evidence>
<keyword evidence="7" id="KW-0539">Nucleus</keyword>
<evidence type="ECO:0000256" key="3">
    <source>
        <dbReference type="ARBA" id="ARBA00022771"/>
    </source>
</evidence>
<dbReference type="GO" id="GO:0005634">
    <property type="term" value="C:nucleus"/>
    <property type="evidence" value="ECO:0007669"/>
    <property type="project" value="UniProtKB-SubCell"/>
</dbReference>
<feature type="region of interest" description="Disordered" evidence="9">
    <location>
        <begin position="1"/>
        <end position="88"/>
    </location>
</feature>
<dbReference type="AlphaFoldDB" id="A0AAD9I5I5"/>
<feature type="compositionally biased region" description="Polar residues" evidence="9">
    <location>
        <begin position="12"/>
        <end position="21"/>
    </location>
</feature>
<evidence type="ECO:0000256" key="4">
    <source>
        <dbReference type="ARBA" id="ARBA00022833"/>
    </source>
</evidence>
<keyword evidence="3 8" id="KW-0863">Zinc-finger</keyword>
<proteinExistence type="predicted"/>
<evidence type="ECO:0000256" key="8">
    <source>
        <dbReference type="PROSITE-ProRule" id="PRU00042"/>
    </source>
</evidence>
<dbReference type="InterPro" id="IPR051061">
    <property type="entry name" value="Zinc_finger_trans_reg"/>
</dbReference>
<dbReference type="InterPro" id="IPR036236">
    <property type="entry name" value="Znf_C2H2_sf"/>
</dbReference>
<dbReference type="PROSITE" id="PS50157">
    <property type="entry name" value="ZINC_FINGER_C2H2_2"/>
    <property type="match status" value="1"/>
</dbReference>
<gene>
    <name evidence="11" type="ORF">P8C59_005995</name>
</gene>
<keyword evidence="12" id="KW-1185">Reference proteome</keyword>
<dbReference type="PANTHER" id="PTHR46179">
    <property type="entry name" value="ZINC FINGER PROTEIN"/>
    <property type="match status" value="1"/>
</dbReference>